<gene>
    <name evidence="1" type="ORF">ALC62_02405</name>
</gene>
<sequence length="180" mass="20069">MPLLLECNLVCTEYTTRYTAVRSVAPSAVQYSAAHPVGSLHCTSRPVKSRTLREFCEVVAVNRVKVNFRRWDVQNSVAGWQFRRYNDDASSFSPREIESSAREIEEKINNSNDDERWEASSIWTVINAGGDRDSEGGTKRKTTDAGCSLKRHIASSRIALRYDSPCCGINAPPTGSALCY</sequence>
<organism evidence="1 2">
    <name type="scientific">Cyphomyrmex costatus</name>
    <dbReference type="NCBI Taxonomy" id="456900"/>
    <lineage>
        <taxon>Eukaryota</taxon>
        <taxon>Metazoa</taxon>
        <taxon>Ecdysozoa</taxon>
        <taxon>Arthropoda</taxon>
        <taxon>Hexapoda</taxon>
        <taxon>Insecta</taxon>
        <taxon>Pterygota</taxon>
        <taxon>Neoptera</taxon>
        <taxon>Endopterygota</taxon>
        <taxon>Hymenoptera</taxon>
        <taxon>Apocrita</taxon>
        <taxon>Aculeata</taxon>
        <taxon>Formicoidea</taxon>
        <taxon>Formicidae</taxon>
        <taxon>Myrmicinae</taxon>
        <taxon>Cyphomyrmex</taxon>
    </lineage>
</organism>
<dbReference type="EMBL" id="KQ976973">
    <property type="protein sequence ID" value="KYN06746.1"/>
    <property type="molecule type" value="Genomic_DNA"/>
</dbReference>
<evidence type="ECO:0000313" key="2">
    <source>
        <dbReference type="Proteomes" id="UP000078542"/>
    </source>
</evidence>
<dbReference type="Proteomes" id="UP000078542">
    <property type="component" value="Unassembled WGS sequence"/>
</dbReference>
<accession>A0A195D1M5</accession>
<evidence type="ECO:0000313" key="1">
    <source>
        <dbReference type="EMBL" id="KYN06746.1"/>
    </source>
</evidence>
<reference evidence="1 2" key="1">
    <citation type="submission" date="2016-03" db="EMBL/GenBank/DDBJ databases">
        <title>Cyphomyrmex costatus WGS genome.</title>
        <authorList>
            <person name="Nygaard S."/>
            <person name="Hu H."/>
            <person name="Boomsma J."/>
            <person name="Zhang G."/>
        </authorList>
    </citation>
    <scope>NUCLEOTIDE SEQUENCE [LARGE SCALE GENOMIC DNA]</scope>
    <source>
        <strain evidence="1">MS0001</strain>
        <tissue evidence="1">Whole body</tissue>
    </source>
</reference>
<name>A0A195D1M5_9HYME</name>
<keyword evidence="2" id="KW-1185">Reference proteome</keyword>
<protein>
    <submittedName>
        <fullName evidence="1">Uncharacterized protein</fullName>
    </submittedName>
</protein>
<dbReference type="AlphaFoldDB" id="A0A195D1M5"/>
<proteinExistence type="predicted"/>